<sequence length="79" mass="8766">MQRGCDPLILAFEDQDQKIAAFRSSYITPVGADECNEAAIFDLAFEDQDQKIAAFRSAYTGAVGQAVAAMAWRRWCTSR</sequence>
<evidence type="ECO:0000313" key="2">
    <source>
        <dbReference type="Proteomes" id="UP000281909"/>
    </source>
</evidence>
<evidence type="ECO:0000313" key="1">
    <source>
        <dbReference type="EMBL" id="VEF10244.1"/>
    </source>
</evidence>
<protein>
    <submittedName>
        <fullName evidence="1">Uncharacterized protein</fullName>
    </submittedName>
</protein>
<dbReference type="AlphaFoldDB" id="A0A448DTT4"/>
<accession>A0A448DTT4</accession>
<name>A0A448DTT4_PSEFL</name>
<organism evidence="1 2">
    <name type="scientific">Pseudomonas fluorescens</name>
    <dbReference type="NCBI Taxonomy" id="294"/>
    <lineage>
        <taxon>Bacteria</taxon>
        <taxon>Pseudomonadati</taxon>
        <taxon>Pseudomonadota</taxon>
        <taxon>Gammaproteobacteria</taxon>
        <taxon>Pseudomonadales</taxon>
        <taxon>Pseudomonadaceae</taxon>
        <taxon>Pseudomonas</taxon>
    </lineage>
</organism>
<proteinExistence type="predicted"/>
<reference evidence="1 2" key="1">
    <citation type="submission" date="2018-12" db="EMBL/GenBank/DDBJ databases">
        <authorList>
            <consortium name="Pathogen Informatics"/>
        </authorList>
    </citation>
    <scope>NUCLEOTIDE SEQUENCE [LARGE SCALE GENOMIC DNA]</scope>
    <source>
        <strain evidence="1 2">NCTC9428</strain>
    </source>
</reference>
<gene>
    <name evidence="1" type="ORF">NCTC9428_01836</name>
</gene>
<dbReference type="Proteomes" id="UP000281909">
    <property type="component" value="Chromosome"/>
</dbReference>
<dbReference type="EMBL" id="LR134318">
    <property type="protein sequence ID" value="VEF10244.1"/>
    <property type="molecule type" value="Genomic_DNA"/>
</dbReference>